<dbReference type="Gramene" id="KZM90698">
    <property type="protein sequence ID" value="KZM90698"/>
    <property type="gene ID" value="DCAR_021937"/>
</dbReference>
<keyword evidence="3" id="KW-0812">Transmembrane</keyword>
<feature type="transmembrane region" description="Helical" evidence="3">
    <location>
        <begin position="814"/>
        <end position="842"/>
    </location>
</feature>
<name>A0A164VQH2_DAUCS</name>
<dbReference type="EMBL" id="LNRQ01000006">
    <property type="protein sequence ID" value="KZM90698.1"/>
    <property type="molecule type" value="Genomic_DNA"/>
</dbReference>
<organism evidence="4">
    <name type="scientific">Daucus carota subsp. sativus</name>
    <name type="common">Carrot</name>
    <dbReference type="NCBI Taxonomy" id="79200"/>
    <lineage>
        <taxon>Eukaryota</taxon>
        <taxon>Viridiplantae</taxon>
        <taxon>Streptophyta</taxon>
        <taxon>Embryophyta</taxon>
        <taxon>Tracheophyta</taxon>
        <taxon>Spermatophyta</taxon>
        <taxon>Magnoliopsida</taxon>
        <taxon>eudicotyledons</taxon>
        <taxon>Gunneridae</taxon>
        <taxon>Pentapetalae</taxon>
        <taxon>asterids</taxon>
        <taxon>campanulids</taxon>
        <taxon>Apiales</taxon>
        <taxon>Apiaceae</taxon>
        <taxon>Apioideae</taxon>
        <taxon>Scandiceae</taxon>
        <taxon>Daucinae</taxon>
        <taxon>Daucus</taxon>
        <taxon>Daucus sect. Daucus</taxon>
    </lineage>
</organism>
<dbReference type="Pfam" id="PF01535">
    <property type="entry name" value="PPR"/>
    <property type="match status" value="7"/>
</dbReference>
<comment type="caution">
    <text evidence="4">The sequence shown here is derived from an EMBL/GenBank/DDBJ whole genome shotgun (WGS) entry which is preliminary data.</text>
</comment>
<dbReference type="FunFam" id="1.25.40.10:FF:000688">
    <property type="entry name" value="Pentatricopeptide repeat-containing protein"/>
    <property type="match status" value="1"/>
</dbReference>
<dbReference type="Gene3D" id="1.25.40.10">
    <property type="entry name" value="Tetratricopeptide repeat domain"/>
    <property type="match status" value="7"/>
</dbReference>
<dbReference type="FunFam" id="1.25.40.10:FF:000090">
    <property type="entry name" value="Pentatricopeptide repeat-containing protein, chloroplastic"/>
    <property type="match status" value="1"/>
</dbReference>
<feature type="repeat" description="PPR" evidence="2">
    <location>
        <begin position="71"/>
        <end position="101"/>
    </location>
</feature>
<dbReference type="GO" id="GO:0009451">
    <property type="term" value="P:RNA modification"/>
    <property type="evidence" value="ECO:0007669"/>
    <property type="project" value="InterPro"/>
</dbReference>
<dbReference type="PROSITE" id="PS51375">
    <property type="entry name" value="PPR"/>
    <property type="match status" value="7"/>
</dbReference>
<sequence>MMSKSTTYIANLLKTCIDKKSHISGKLIHAHILRLGLYDDTFLSNRLIELYNKCCQINTARHLFDQMPHKNIYSCNAMLSAYCKSSKLEDAYLLFDEMPERNEVSWNTLISALVRNGMAEKAVGVYRGMKWEGFVPTHFTLASVVSACGMMGDVKCGRGEHCVAIKIGLDENVYVGNALLSMYAKCGCIGDAVKAFEDLVEPNEVSFTAMMGVLAETDQVEEALKMFRLMYRIGISVDSISLSCVLGVFSRSGIGNTTGLLGNAHGRLIHGLIIRLGFEKDLHLGNSLLDMYAKTRDMESAEAVFNSLPQVSNVSWNVMIGGYGQDYQIGKALDYMQMMKEYGFEADEVTHVNMLAACIKSGNVETARKIFSNMACPSLVSWNAMLSGYFQDEKFKEAIKLFREMQFRNVQADRTTLAIILNSCAVLGLFEWGKAVHCTCIKGLNHTDIYVGSGLIGLYSKCNQADVAKSIFDRMPGRDIVCWNSMIAGLSLNSLDKEAFNLFKQMMGKGLYPTQFSYATILSSCAKSSSVPQGRQVHTQIVKDGVVNDVYVGSALIDMYSKCGEVHEARVFFDTMPFKNTITWNEMIHGYAQNGCGDKAIDLYNEMIQSGEKLDGITFLAVLTACSHSGLVDHGIAIFNSMQSEHGVEPLSDHYTCMIDTLGRAGRFHEIEVLVDKMPCKDDPIVWEVLLSSCRFHDNVTLARRAADALFSLDPKNSAPYVLLANMYSSLGRWDEVKYVRDMMSKKSIVKNPGYSWLEHKNEKQHMVNHYSYMEMPDSEASLMIVPECSHANCCNIVKTKTDKRSITSASPALIIGGILGVIQALLLISLAELALIIVVVIDSYKLNPAQQYLELKSLGAPTVLSHWLCKGISLGCALLVISATDIDFLNIVGTIHKLEFLVSNKFISAAAAVGTGPSAWFLPSSLQLGYNVLEGILEMMLMSPPHYQFSATQPINALAFVFDGVSLGASIFDMQYIVCWLNFSAVQIVNYLESFHTGRGNVCPCNLASQNDFHMKRSGTN</sequence>
<evidence type="ECO:0000313" key="4">
    <source>
        <dbReference type="EMBL" id="KZM90698.1"/>
    </source>
</evidence>
<dbReference type="PANTHER" id="PTHR47926:SF343">
    <property type="entry name" value="PENTACOTRIPEPTIDE-REPEAT REGION OF PRORP DOMAIN-CONTAINING PROTEIN"/>
    <property type="match status" value="1"/>
</dbReference>
<dbReference type="InterPro" id="IPR011990">
    <property type="entry name" value="TPR-like_helical_dom_sf"/>
</dbReference>
<dbReference type="Pfam" id="PF13041">
    <property type="entry name" value="PPR_2"/>
    <property type="match status" value="4"/>
</dbReference>
<accession>A0A164VQH2</accession>
<keyword evidence="3" id="KW-0472">Membrane</keyword>
<feature type="repeat" description="PPR" evidence="2">
    <location>
        <begin position="203"/>
        <end position="237"/>
    </location>
</feature>
<dbReference type="InterPro" id="IPR046960">
    <property type="entry name" value="PPR_At4g14850-like_plant"/>
</dbReference>
<dbReference type="FunFam" id="1.25.40.10:FF:000285">
    <property type="entry name" value="Pentatricopeptide repeat-containing protein, chloroplastic"/>
    <property type="match status" value="1"/>
</dbReference>
<keyword evidence="3" id="KW-1133">Transmembrane helix</keyword>
<evidence type="ECO:0000256" key="3">
    <source>
        <dbReference type="SAM" id="Phobius"/>
    </source>
</evidence>
<feature type="repeat" description="PPR" evidence="2">
    <location>
        <begin position="479"/>
        <end position="513"/>
    </location>
</feature>
<gene>
    <name evidence="4" type="ORF">DCAR_021937</name>
</gene>
<dbReference type="Pfam" id="PF20431">
    <property type="entry name" value="E_motif"/>
    <property type="match status" value="1"/>
</dbReference>
<dbReference type="NCBIfam" id="TIGR00756">
    <property type="entry name" value="PPR"/>
    <property type="match status" value="8"/>
</dbReference>
<dbReference type="PANTHER" id="PTHR47926">
    <property type="entry name" value="PENTATRICOPEPTIDE REPEAT-CONTAINING PROTEIN"/>
    <property type="match status" value="1"/>
</dbReference>
<feature type="repeat" description="PPR" evidence="2">
    <location>
        <begin position="580"/>
        <end position="614"/>
    </location>
</feature>
<dbReference type="FunFam" id="1.25.40.10:FF:000442">
    <property type="entry name" value="Pentatricopeptide repeat-containing protein At3g49710"/>
    <property type="match status" value="1"/>
</dbReference>
<dbReference type="GO" id="GO:0003723">
    <property type="term" value="F:RNA binding"/>
    <property type="evidence" value="ECO:0007669"/>
    <property type="project" value="InterPro"/>
</dbReference>
<reference evidence="4" key="1">
    <citation type="journal article" date="2016" name="Nat. Genet.">
        <title>A high-quality carrot genome assembly provides new insights into carotenoid accumulation and asterid genome evolution.</title>
        <authorList>
            <person name="Iorizzo M."/>
            <person name="Ellison S."/>
            <person name="Senalik D."/>
            <person name="Zeng P."/>
            <person name="Satapoomin P."/>
            <person name="Huang J."/>
            <person name="Bowman M."/>
            <person name="Iovene M."/>
            <person name="Sanseverino W."/>
            <person name="Cavagnaro P."/>
            <person name="Yildiz M."/>
            <person name="Macko-Podgorni A."/>
            <person name="Moranska E."/>
            <person name="Grzebelus E."/>
            <person name="Grzebelus D."/>
            <person name="Ashrafi H."/>
            <person name="Zheng Z."/>
            <person name="Cheng S."/>
            <person name="Spooner D."/>
            <person name="Van Deynze A."/>
            <person name="Simon P."/>
        </authorList>
    </citation>
    <scope>NUCLEOTIDE SEQUENCE [LARGE SCALE GENOMIC DNA]</scope>
    <source>
        <tissue evidence="4">Leaf</tissue>
    </source>
</reference>
<evidence type="ECO:0000256" key="1">
    <source>
        <dbReference type="ARBA" id="ARBA00022737"/>
    </source>
</evidence>
<dbReference type="AlphaFoldDB" id="A0A164VQH2"/>
<dbReference type="InterPro" id="IPR046848">
    <property type="entry name" value="E_motif"/>
</dbReference>
<feature type="repeat" description="PPR" evidence="2">
    <location>
        <begin position="312"/>
        <end position="346"/>
    </location>
</feature>
<dbReference type="OMA" id="PECSHAN"/>
<keyword evidence="1" id="KW-0677">Repeat</keyword>
<feature type="repeat" description="PPR" evidence="2">
    <location>
        <begin position="378"/>
        <end position="412"/>
    </location>
</feature>
<proteinExistence type="predicted"/>
<evidence type="ECO:0000256" key="2">
    <source>
        <dbReference type="PROSITE-ProRule" id="PRU00708"/>
    </source>
</evidence>
<protein>
    <submittedName>
        <fullName evidence="4">Uncharacterized protein</fullName>
    </submittedName>
</protein>
<dbReference type="InterPro" id="IPR002885">
    <property type="entry name" value="PPR_rpt"/>
</dbReference>
<feature type="repeat" description="PPR" evidence="2">
    <location>
        <begin position="102"/>
        <end position="136"/>
    </location>
</feature>